<evidence type="ECO:0000256" key="1">
    <source>
        <dbReference type="SAM" id="Coils"/>
    </source>
</evidence>
<evidence type="ECO:0000313" key="3">
    <source>
        <dbReference type="EMBL" id="TCK07245.1"/>
    </source>
</evidence>
<dbReference type="AlphaFoldDB" id="A0A4R1GK32"/>
<dbReference type="RefSeq" id="WP_132291517.1">
    <property type="nucleotide sequence ID" value="NZ_SMFU01000008.1"/>
</dbReference>
<evidence type="ECO:0000256" key="2">
    <source>
        <dbReference type="SAM" id="MobiDB-lite"/>
    </source>
</evidence>
<keyword evidence="4" id="KW-1185">Reference proteome</keyword>
<feature type="coiled-coil region" evidence="1">
    <location>
        <begin position="405"/>
        <end position="464"/>
    </location>
</feature>
<dbReference type="OrthoDB" id="7068720at2"/>
<feature type="compositionally biased region" description="Polar residues" evidence="2">
    <location>
        <begin position="648"/>
        <end position="661"/>
    </location>
</feature>
<evidence type="ECO:0000313" key="4">
    <source>
        <dbReference type="Proteomes" id="UP000294546"/>
    </source>
</evidence>
<sequence length="661" mass="76647">MTVTLGVSLYSNWQIISPLLETLGCAPVKDAYPESWYLEQQGVPEGFLLLAYTYPEKALVCAMQKGQEPAKALQDWERHIQALLTLYKKNRNRAVLVNIQQAANNRERTVEAIASNWNLNIALPDIKDKNDDSEPDSYFRLIATYIVQQDRKLNGLLAQLEACTLPVNSEDSERIQELDIDSLFWDISKLRQRNSEFEALKVSRDKAEGELKQCIEDMHELRTALESKDLDYQQKDYEAQRLQQELEQARRQSQQLQSGLGEENLMVIEQLHRVQEELAQVQGLDIDSVYREVSKLRQRDSEFEALKVAQAKADEELKQRIEDVNKLRTSLEAKELEYQQKDDEAQRLQQQLEQTRQQSQQLQSALGEENQLVIEHLHRVQEELAQVQGQDIDSVYREVSNLRQRDEKLEVLKAAQAKSDEERERRVADVNKLRASLEATEFKYRKAHDEVRRLNQELEHVGQQGEQVQSALREENRLVIEHLHQVQEELERQFIHKHSLEKQLKRLTLEQEQALSAANNQISRLQNELNRIKGSVAWKATTPMRAISHSFIRTSHEKSKLKKQVEQLESTKYFDAAWYLKTYPDVAASELTPVEHYLKFGADEGRNPSPEFDTHWYVQVNPDVQESGINPLIHFISHGQGEGRAPNSRVQQSLPSPQEEK</sequence>
<dbReference type="Proteomes" id="UP000294546">
    <property type="component" value="Unassembled WGS sequence"/>
</dbReference>
<protein>
    <submittedName>
        <fullName evidence="3">Uncharacterized protein</fullName>
    </submittedName>
</protein>
<feature type="coiled-coil region" evidence="1">
    <location>
        <begin position="204"/>
        <end position="259"/>
    </location>
</feature>
<dbReference type="EMBL" id="SMFU01000008">
    <property type="protein sequence ID" value="TCK07245.1"/>
    <property type="molecule type" value="Genomic_DNA"/>
</dbReference>
<accession>A0A4R1GK32</accession>
<gene>
    <name evidence="3" type="ORF">CLV83_2104</name>
</gene>
<comment type="caution">
    <text evidence="3">The sequence shown here is derived from an EMBL/GenBank/DDBJ whole genome shotgun (WGS) entry which is preliminary data.</text>
</comment>
<proteinExistence type="predicted"/>
<keyword evidence="1" id="KW-0175">Coiled coil</keyword>
<reference evidence="3 4" key="1">
    <citation type="submission" date="2019-03" db="EMBL/GenBank/DDBJ databases">
        <title>Genomic Encyclopedia of Archaeal and Bacterial Type Strains, Phase II (KMG-II): from individual species to whole genera.</title>
        <authorList>
            <person name="Goeker M."/>
        </authorList>
    </citation>
    <scope>NUCLEOTIDE SEQUENCE [LARGE SCALE GENOMIC DNA]</scope>
    <source>
        <strain evidence="3 4">DSM 27697</strain>
    </source>
</reference>
<organism evidence="3 4">
    <name type="scientific">Marinobacterium mangrovicola</name>
    <dbReference type="NCBI Taxonomy" id="1476959"/>
    <lineage>
        <taxon>Bacteria</taxon>
        <taxon>Pseudomonadati</taxon>
        <taxon>Pseudomonadota</taxon>
        <taxon>Gammaproteobacteria</taxon>
        <taxon>Oceanospirillales</taxon>
        <taxon>Oceanospirillaceae</taxon>
        <taxon>Marinobacterium</taxon>
    </lineage>
</organism>
<feature type="coiled-coil region" evidence="1">
    <location>
        <begin position="497"/>
        <end position="535"/>
    </location>
</feature>
<feature type="coiled-coil region" evidence="1">
    <location>
        <begin position="314"/>
        <end position="372"/>
    </location>
</feature>
<feature type="region of interest" description="Disordered" evidence="2">
    <location>
        <begin position="636"/>
        <end position="661"/>
    </location>
</feature>
<name>A0A4R1GK32_9GAMM</name>